<protein>
    <recommendedName>
        <fullName evidence="4">Lipoprotein</fullName>
    </recommendedName>
</protein>
<evidence type="ECO:0008006" key="4">
    <source>
        <dbReference type="Google" id="ProtNLM"/>
    </source>
</evidence>
<evidence type="ECO:0000313" key="3">
    <source>
        <dbReference type="Proteomes" id="UP000540423"/>
    </source>
</evidence>
<name>A0A7X0LSA0_9ACTN</name>
<dbReference type="PROSITE" id="PS51257">
    <property type="entry name" value="PROKAR_LIPOPROTEIN"/>
    <property type="match status" value="1"/>
</dbReference>
<comment type="caution">
    <text evidence="2">The sequence shown here is derived from an EMBL/GenBank/DDBJ whole genome shotgun (WGS) entry which is preliminary data.</text>
</comment>
<evidence type="ECO:0000256" key="1">
    <source>
        <dbReference type="SAM" id="MobiDB-lite"/>
    </source>
</evidence>
<organism evidence="2 3">
    <name type="scientific">Streptomyces candidus</name>
    <dbReference type="NCBI Taxonomy" id="67283"/>
    <lineage>
        <taxon>Bacteria</taxon>
        <taxon>Bacillati</taxon>
        <taxon>Actinomycetota</taxon>
        <taxon>Actinomycetes</taxon>
        <taxon>Kitasatosporales</taxon>
        <taxon>Streptomycetaceae</taxon>
        <taxon>Streptomyces</taxon>
    </lineage>
</organism>
<dbReference type="Proteomes" id="UP000540423">
    <property type="component" value="Unassembled WGS sequence"/>
</dbReference>
<accession>A0A7X0LSA0</accession>
<evidence type="ECO:0000313" key="2">
    <source>
        <dbReference type="EMBL" id="MBB6439483.1"/>
    </source>
</evidence>
<dbReference type="RefSeq" id="WP_185036028.1">
    <property type="nucleotide sequence ID" value="NZ_BNBN01000021.1"/>
</dbReference>
<proteinExistence type="predicted"/>
<dbReference type="AlphaFoldDB" id="A0A7X0LSA0"/>
<feature type="region of interest" description="Disordered" evidence="1">
    <location>
        <begin position="28"/>
        <end position="48"/>
    </location>
</feature>
<keyword evidence="3" id="KW-1185">Reference proteome</keyword>
<sequence>MQRAKCRITTIAGAGLVALLLTGCGDSGQTGKNASGDKPKATRAASPATPLRLDTSARQVKYTDTEEKAFDLKVAPVSLTRGTDTDVADVRLEDGMKGMVPHYLTVSVANSGTATFDAGTAPSRFALVLADGFRGQRMSFFHTNPLGKPGTGPLETCTGTNAPTNLAAGQTALECQVVMLPKDAKPATVSYRDDSGTQIWKVEGGDADDSGILPAGRPAEATWTGSDGKGFPLTVTPKSVRKVGIDALAGYDLDAGEKDADLYFVTFEYRNKGTTELAPSMDDAVVLRTEAGQRVSQMLLISIGGAKPEGCASRVPDGMVQPGRTVQQCGVYLVDKGDKPVTVNFTPKRAKPLAWRVS</sequence>
<dbReference type="EMBL" id="JACHEM010000022">
    <property type="protein sequence ID" value="MBB6439483.1"/>
    <property type="molecule type" value="Genomic_DNA"/>
</dbReference>
<gene>
    <name evidence="2" type="ORF">HNQ79_005995</name>
</gene>
<reference evidence="2 3" key="1">
    <citation type="submission" date="2020-08" db="EMBL/GenBank/DDBJ databases">
        <title>Genomic Encyclopedia of Type Strains, Phase IV (KMG-IV): sequencing the most valuable type-strain genomes for metagenomic binning, comparative biology and taxonomic classification.</title>
        <authorList>
            <person name="Goeker M."/>
        </authorList>
    </citation>
    <scope>NUCLEOTIDE SEQUENCE [LARGE SCALE GENOMIC DNA]</scope>
    <source>
        <strain evidence="2 3">DSM 40141</strain>
    </source>
</reference>